<evidence type="ECO:0000256" key="2">
    <source>
        <dbReference type="SAM" id="SignalP"/>
    </source>
</evidence>
<dbReference type="RefSeq" id="WP_345302830.1">
    <property type="nucleotide sequence ID" value="NZ_BAABJE010000007.1"/>
</dbReference>
<evidence type="ECO:0000313" key="3">
    <source>
        <dbReference type="EMBL" id="GAA4791757.1"/>
    </source>
</evidence>
<accession>A0ABP9B7U5</accession>
<sequence length="218" mass="23622">MDRRHTSMAALMMLATMTTSCQSANAPDAGKPPTAANAPVAVPDIRPTPNPAPKQTYLLTLRFAGLPAALTEIAATADFEVENRECVPYDFARAAGGVRLPPRHSVTLDLRKVDDTIWTAELHEDALNDEDYFGLGVCRWALNTATVHFHSAATHFVGGIAADRLAAEAEVTDHYLVRDFAQKPAPMDVVFGEESPDFYQSSVGPQFTLTIAARREAP</sequence>
<organism evidence="3 4">
    <name type="scientific">Lysobacter hankyongensis</name>
    <dbReference type="NCBI Taxonomy" id="1176535"/>
    <lineage>
        <taxon>Bacteria</taxon>
        <taxon>Pseudomonadati</taxon>
        <taxon>Pseudomonadota</taxon>
        <taxon>Gammaproteobacteria</taxon>
        <taxon>Lysobacterales</taxon>
        <taxon>Lysobacteraceae</taxon>
        <taxon>Lysobacter</taxon>
    </lineage>
</organism>
<comment type="caution">
    <text evidence="3">The sequence shown here is derived from an EMBL/GenBank/DDBJ whole genome shotgun (WGS) entry which is preliminary data.</text>
</comment>
<name>A0ABP9B7U5_9GAMM</name>
<dbReference type="EMBL" id="BAABJE010000007">
    <property type="protein sequence ID" value="GAA4791757.1"/>
    <property type="molecule type" value="Genomic_DNA"/>
</dbReference>
<keyword evidence="4" id="KW-1185">Reference proteome</keyword>
<reference evidence="4" key="1">
    <citation type="journal article" date="2019" name="Int. J. Syst. Evol. Microbiol.">
        <title>The Global Catalogue of Microorganisms (GCM) 10K type strain sequencing project: providing services to taxonomists for standard genome sequencing and annotation.</title>
        <authorList>
            <consortium name="The Broad Institute Genomics Platform"/>
            <consortium name="The Broad Institute Genome Sequencing Center for Infectious Disease"/>
            <person name="Wu L."/>
            <person name="Ma J."/>
        </authorList>
    </citation>
    <scope>NUCLEOTIDE SEQUENCE [LARGE SCALE GENOMIC DNA]</scope>
    <source>
        <strain evidence="4">JCM 18204</strain>
    </source>
</reference>
<feature type="compositionally biased region" description="Low complexity" evidence="1">
    <location>
        <begin position="32"/>
        <end position="43"/>
    </location>
</feature>
<feature type="signal peptide" evidence="2">
    <location>
        <begin position="1"/>
        <end position="23"/>
    </location>
</feature>
<protein>
    <recommendedName>
        <fullName evidence="5">Lipoprotein</fullName>
    </recommendedName>
</protein>
<evidence type="ECO:0000313" key="4">
    <source>
        <dbReference type="Proteomes" id="UP001499959"/>
    </source>
</evidence>
<gene>
    <name evidence="3" type="ORF">GCM10023307_16330</name>
</gene>
<proteinExistence type="predicted"/>
<evidence type="ECO:0000256" key="1">
    <source>
        <dbReference type="SAM" id="MobiDB-lite"/>
    </source>
</evidence>
<feature type="region of interest" description="Disordered" evidence="1">
    <location>
        <begin position="23"/>
        <end position="49"/>
    </location>
</feature>
<feature type="chain" id="PRO_5046535158" description="Lipoprotein" evidence="2">
    <location>
        <begin position="24"/>
        <end position="218"/>
    </location>
</feature>
<keyword evidence="2" id="KW-0732">Signal</keyword>
<evidence type="ECO:0008006" key="5">
    <source>
        <dbReference type="Google" id="ProtNLM"/>
    </source>
</evidence>
<dbReference type="Proteomes" id="UP001499959">
    <property type="component" value="Unassembled WGS sequence"/>
</dbReference>
<dbReference type="PROSITE" id="PS51257">
    <property type="entry name" value="PROKAR_LIPOPROTEIN"/>
    <property type="match status" value="1"/>
</dbReference>